<evidence type="ECO:0000259" key="3">
    <source>
        <dbReference type="Pfam" id="PF13193"/>
    </source>
</evidence>
<accession>A0ABU3TQA9</accession>
<dbReference type="Proteomes" id="UP001249959">
    <property type="component" value="Unassembled WGS sequence"/>
</dbReference>
<dbReference type="InterPro" id="IPR042099">
    <property type="entry name" value="ANL_N_sf"/>
</dbReference>
<sequence length="484" mass="53325">MIQIFQKSLPYADKTAIISEGQAYSFAKLHQASANFAQLLLDESADLAEGRVAFMVNPGFDYVRVQWGIWQAGGIVVPLCLSYPLPSLRYTIENSGASVIVVSPEFEGMLSDLANELNCRFIVLGKNETAKHSKKLPEVNDARGAMILYTSGTTNLPKGVVSTHANLNAQISSLIEAWKWTSNDATVCVLPLHHVHGVVNVVSCALWAGASCTFMPNFSEKEIFGLIENQKINVFMAVPTIYFKLITYWEGLAKDQQQELTNALAKLRLMISGSAALPVSVMERWKTISTHLLLERYGMTEIGMALSNPYDGPRVAGHVGYPLPGVSARLSEEGEIQIKGKTVFKEYWNKPESTAESFTEDGWFKTGDIAAIDEIGGYRILGRNSVDIIKSGGYKISALEIEEVLRQYPGIADCSVVGLPNDEWGELVAAAIVIKAEVDQKALNAWMREQMPAYKTPRKYTVLPELPRNAMGKVTKKDVVNLIQ</sequence>
<dbReference type="RefSeq" id="WP_315576344.1">
    <property type="nucleotide sequence ID" value="NZ_JARDXH010000004.1"/>
</dbReference>
<dbReference type="InterPro" id="IPR045851">
    <property type="entry name" value="AMP-bd_C_sf"/>
</dbReference>
<reference evidence="4 5" key="1">
    <citation type="submission" date="2023-09" db="EMBL/GenBank/DDBJ databases">
        <title>Aquirufa genomes.</title>
        <authorList>
            <person name="Pitt A."/>
        </authorList>
    </citation>
    <scope>NUCLEOTIDE SEQUENCE [LARGE SCALE GENOMIC DNA]</scope>
    <source>
        <strain evidence="4 5">LEOWEIH-7C</strain>
    </source>
</reference>
<dbReference type="PANTHER" id="PTHR43201">
    <property type="entry name" value="ACYL-COA SYNTHETASE"/>
    <property type="match status" value="1"/>
</dbReference>
<dbReference type="EMBL" id="JAVNWW010000001">
    <property type="protein sequence ID" value="MDU0808041.1"/>
    <property type="molecule type" value="Genomic_DNA"/>
</dbReference>
<protein>
    <submittedName>
        <fullName evidence="4">Acyl-CoA synthetase</fullName>
    </submittedName>
</protein>
<dbReference type="CDD" id="cd05941">
    <property type="entry name" value="MCS"/>
    <property type="match status" value="1"/>
</dbReference>
<feature type="domain" description="AMP-binding enzyme C-terminal" evidence="3">
    <location>
        <begin position="400"/>
        <end position="473"/>
    </location>
</feature>
<dbReference type="Pfam" id="PF13193">
    <property type="entry name" value="AMP-binding_C"/>
    <property type="match status" value="1"/>
</dbReference>
<evidence type="ECO:0000259" key="2">
    <source>
        <dbReference type="Pfam" id="PF00501"/>
    </source>
</evidence>
<dbReference type="InterPro" id="IPR025110">
    <property type="entry name" value="AMP-bd_C"/>
</dbReference>
<dbReference type="PANTHER" id="PTHR43201:SF8">
    <property type="entry name" value="ACYL-COA SYNTHETASE FAMILY MEMBER 3"/>
    <property type="match status" value="1"/>
</dbReference>
<comment type="similarity">
    <text evidence="1">Belongs to the ATP-dependent AMP-binding enzyme family.</text>
</comment>
<dbReference type="InterPro" id="IPR000873">
    <property type="entry name" value="AMP-dep_synth/lig_dom"/>
</dbReference>
<dbReference type="Pfam" id="PF00501">
    <property type="entry name" value="AMP-binding"/>
    <property type="match status" value="1"/>
</dbReference>
<evidence type="ECO:0000256" key="1">
    <source>
        <dbReference type="ARBA" id="ARBA00006432"/>
    </source>
</evidence>
<dbReference type="SUPFAM" id="SSF56801">
    <property type="entry name" value="Acetyl-CoA synthetase-like"/>
    <property type="match status" value="1"/>
</dbReference>
<name>A0ABU3TQA9_9BACT</name>
<gene>
    <name evidence="4" type="ORF">PQG45_03210</name>
</gene>
<dbReference type="Gene3D" id="3.30.300.30">
    <property type="match status" value="1"/>
</dbReference>
<keyword evidence="5" id="KW-1185">Reference proteome</keyword>
<organism evidence="4 5">
    <name type="scientific">Aquirufa regiilacus</name>
    <dbReference type="NCBI Taxonomy" id="3024868"/>
    <lineage>
        <taxon>Bacteria</taxon>
        <taxon>Pseudomonadati</taxon>
        <taxon>Bacteroidota</taxon>
        <taxon>Cytophagia</taxon>
        <taxon>Cytophagales</taxon>
        <taxon>Flectobacillaceae</taxon>
        <taxon>Aquirufa</taxon>
    </lineage>
</organism>
<evidence type="ECO:0000313" key="4">
    <source>
        <dbReference type="EMBL" id="MDU0808041.1"/>
    </source>
</evidence>
<feature type="domain" description="AMP-dependent synthetase/ligase" evidence="2">
    <location>
        <begin position="11"/>
        <end position="348"/>
    </location>
</feature>
<proteinExistence type="inferred from homology"/>
<evidence type="ECO:0000313" key="5">
    <source>
        <dbReference type="Proteomes" id="UP001249959"/>
    </source>
</evidence>
<comment type="caution">
    <text evidence="4">The sequence shown here is derived from an EMBL/GenBank/DDBJ whole genome shotgun (WGS) entry which is preliminary data.</text>
</comment>
<dbReference type="Gene3D" id="3.40.50.12780">
    <property type="entry name" value="N-terminal domain of ligase-like"/>
    <property type="match status" value="1"/>
</dbReference>